<dbReference type="GO" id="GO:0005886">
    <property type="term" value="C:plasma membrane"/>
    <property type="evidence" value="ECO:0007669"/>
    <property type="project" value="TreeGrafter"/>
</dbReference>
<dbReference type="PANTHER" id="PTHR13800">
    <property type="entry name" value="TRANSIENT RECEPTOR POTENTIAL CATION CHANNEL, SUBFAMILY M, MEMBER 6"/>
    <property type="match status" value="1"/>
</dbReference>
<dbReference type="InterPro" id="IPR050927">
    <property type="entry name" value="TRPM"/>
</dbReference>
<evidence type="ECO:0000313" key="6">
    <source>
        <dbReference type="EMBL" id="CAF1606687.1"/>
    </source>
</evidence>
<evidence type="ECO:0000256" key="4">
    <source>
        <dbReference type="ARBA" id="ARBA00023136"/>
    </source>
</evidence>
<gene>
    <name evidence="6" type="ORF">GPM918_LOCUS42793</name>
    <name evidence="7" type="ORF">SRO942_LOCUS44126</name>
</gene>
<evidence type="ECO:0000256" key="3">
    <source>
        <dbReference type="ARBA" id="ARBA00022989"/>
    </source>
</evidence>
<dbReference type="InterPro" id="IPR057366">
    <property type="entry name" value="TRPM-like"/>
</dbReference>
<accession>A0A816B627</accession>
<keyword evidence="4" id="KW-0472">Membrane</keyword>
<evidence type="ECO:0000259" key="5">
    <source>
        <dbReference type="Pfam" id="PF25508"/>
    </source>
</evidence>
<evidence type="ECO:0000313" key="7">
    <source>
        <dbReference type="EMBL" id="CAF4486939.1"/>
    </source>
</evidence>
<dbReference type="EMBL" id="CAJNOQ010037005">
    <property type="protein sequence ID" value="CAF1606687.1"/>
    <property type="molecule type" value="Genomic_DNA"/>
</dbReference>
<reference evidence="6" key="1">
    <citation type="submission" date="2021-02" db="EMBL/GenBank/DDBJ databases">
        <authorList>
            <person name="Nowell W R."/>
        </authorList>
    </citation>
    <scope>NUCLEOTIDE SEQUENCE</scope>
</reference>
<dbReference type="OrthoDB" id="10577325at2759"/>
<keyword evidence="8" id="KW-1185">Reference proteome</keyword>
<organism evidence="6 8">
    <name type="scientific">Didymodactylos carnosus</name>
    <dbReference type="NCBI Taxonomy" id="1234261"/>
    <lineage>
        <taxon>Eukaryota</taxon>
        <taxon>Metazoa</taxon>
        <taxon>Spiralia</taxon>
        <taxon>Gnathifera</taxon>
        <taxon>Rotifera</taxon>
        <taxon>Eurotatoria</taxon>
        <taxon>Bdelloidea</taxon>
        <taxon>Philodinida</taxon>
        <taxon>Philodinidae</taxon>
        <taxon>Didymodactylos</taxon>
    </lineage>
</organism>
<evidence type="ECO:0000256" key="2">
    <source>
        <dbReference type="ARBA" id="ARBA00022692"/>
    </source>
</evidence>
<dbReference type="Proteomes" id="UP000663829">
    <property type="component" value="Unassembled WGS sequence"/>
</dbReference>
<keyword evidence="2" id="KW-0812">Transmembrane</keyword>
<comment type="caution">
    <text evidence="6">The sequence shown here is derived from an EMBL/GenBank/DDBJ whole genome shotgun (WGS) entry which is preliminary data.</text>
</comment>
<dbReference type="Pfam" id="PF25508">
    <property type="entry name" value="TRPM2"/>
    <property type="match status" value="1"/>
</dbReference>
<evidence type="ECO:0000256" key="1">
    <source>
        <dbReference type="ARBA" id="ARBA00004141"/>
    </source>
</evidence>
<keyword evidence="3" id="KW-1133">Transmembrane helix</keyword>
<dbReference type="GO" id="GO:0099604">
    <property type="term" value="F:ligand-gated calcium channel activity"/>
    <property type="evidence" value="ECO:0007669"/>
    <property type="project" value="TreeGrafter"/>
</dbReference>
<sequence>MINRDDCLLKNVIETNDDLKKKEIYTIDTLNHILNTLVGDYMKPLYYKTAVEELQIKSATTNTNRVNDQEAHVGQIKLKEADYEQMSKDYIFRDLFIWTILMNYIETAKVMLAHMKYRICAALIATKILKTYRDDYASFSDTKAKLTESADYFEQYAIECLERCHRNDYDCSCEIILRQIDLFGDVTCLQVSPLTVNRRLSARHLSDRRLSD</sequence>
<dbReference type="PANTHER" id="PTHR13800:SF12">
    <property type="entry name" value="TRANSIENT RECEPTOR POTENTIAL CATION CHANNEL SUBFAMILY M MEMBER-LIKE 2"/>
    <property type="match status" value="1"/>
</dbReference>
<dbReference type="EMBL" id="CAJOBC010103605">
    <property type="protein sequence ID" value="CAF4486939.1"/>
    <property type="molecule type" value="Genomic_DNA"/>
</dbReference>
<feature type="domain" description="TRPM-like" evidence="5">
    <location>
        <begin position="15"/>
        <end position="191"/>
    </location>
</feature>
<name>A0A816B627_9BILA</name>
<dbReference type="Proteomes" id="UP000681722">
    <property type="component" value="Unassembled WGS sequence"/>
</dbReference>
<comment type="subcellular location">
    <subcellularLocation>
        <location evidence="1">Membrane</location>
        <topology evidence="1">Multi-pass membrane protein</topology>
    </subcellularLocation>
</comment>
<protein>
    <recommendedName>
        <fullName evidence="5">TRPM-like domain-containing protein</fullName>
    </recommendedName>
</protein>
<dbReference type="AlphaFoldDB" id="A0A816B627"/>
<proteinExistence type="predicted"/>
<evidence type="ECO:0000313" key="8">
    <source>
        <dbReference type="Proteomes" id="UP000663829"/>
    </source>
</evidence>